<dbReference type="KEGG" id="cfe:BAE80948.1"/>
<keyword evidence="3" id="KW-1185">Reference proteome</keyword>
<keyword evidence="1" id="KW-1133">Transmembrane helix</keyword>
<dbReference type="EMBL" id="AP006861">
    <property type="protein sequence ID" value="BAE80948.1"/>
    <property type="molecule type" value="Genomic_DNA"/>
</dbReference>
<keyword evidence="1" id="KW-0812">Transmembrane</keyword>
<dbReference type="STRING" id="264202.gene:10543985"/>
<dbReference type="HOGENOM" id="CLU_3059857_0_0_0"/>
<feature type="transmembrane region" description="Helical" evidence="1">
    <location>
        <begin position="28"/>
        <end position="48"/>
    </location>
</feature>
<protein>
    <submittedName>
        <fullName evidence="2">Uncharacterized protein</fullName>
    </submittedName>
</protein>
<gene>
    <name evidence="2" type="ordered locus">CF0176</name>
</gene>
<dbReference type="Proteomes" id="UP000001260">
    <property type="component" value="Chromosome"/>
</dbReference>
<organism evidence="2 3">
    <name type="scientific">Chlamydia felis (strain Fe/C-56)</name>
    <name type="common">Chlamydophila felis</name>
    <dbReference type="NCBI Taxonomy" id="264202"/>
    <lineage>
        <taxon>Bacteria</taxon>
        <taxon>Pseudomonadati</taxon>
        <taxon>Chlamydiota</taxon>
        <taxon>Chlamydiia</taxon>
        <taxon>Chlamydiales</taxon>
        <taxon>Chlamydiaceae</taxon>
        <taxon>Chlamydia/Chlamydophila group</taxon>
        <taxon>Chlamydia</taxon>
    </lineage>
</organism>
<evidence type="ECO:0000313" key="3">
    <source>
        <dbReference type="Proteomes" id="UP000001260"/>
    </source>
</evidence>
<reference evidence="2 3" key="1">
    <citation type="journal article" date="2006" name="DNA Res.">
        <title>Genome sequence of the cat pathogen, Chlamydophila felis.</title>
        <authorList>
            <person name="Azuma Y."/>
            <person name="Hirakawa H."/>
            <person name="Yamashita A."/>
            <person name="Cai Y."/>
            <person name="Rahman M.A."/>
            <person name="Suzuki H."/>
            <person name="Mitaku S."/>
            <person name="Toh H."/>
            <person name="Goto S."/>
            <person name="Murakami T."/>
            <person name="Sugi K."/>
            <person name="Hayashi H."/>
            <person name="Fukushi H."/>
            <person name="Hattori M."/>
            <person name="Kuhara S."/>
            <person name="Shirai M."/>
        </authorList>
    </citation>
    <scope>NUCLEOTIDE SEQUENCE [LARGE SCALE GENOMIC DNA]</scope>
    <source>
        <strain evidence="2 3">Fe/C-56</strain>
    </source>
</reference>
<evidence type="ECO:0000256" key="1">
    <source>
        <dbReference type="SAM" id="Phobius"/>
    </source>
</evidence>
<keyword evidence="1" id="KW-0472">Membrane</keyword>
<evidence type="ECO:0000313" key="2">
    <source>
        <dbReference type="EMBL" id="BAE80948.1"/>
    </source>
</evidence>
<accession>Q255U0</accession>
<sequence>MLSGHSINHSCCIIFFLLKRNKKHHLKVLIFFYNQTLFSIGLDIHVFLRNIYA</sequence>
<name>Q255U0_CHLFF</name>
<proteinExistence type="predicted"/>
<dbReference type="AlphaFoldDB" id="Q255U0"/>